<sequence>MERLAGAALRCAARSKASSFGFPAPCRRFEGERGIAGSTPRFAGGGPRFTEEQIQEISKYDAVLAHQIRTAKQHGLAMSWKDLDSIPVHHVPVHWPSE</sequence>
<feature type="non-terminal residue" evidence="1">
    <location>
        <position position="1"/>
    </location>
</feature>
<dbReference type="EMBL" id="CAJNNV010028740">
    <property type="protein sequence ID" value="CAE8625621.1"/>
    <property type="molecule type" value="Genomic_DNA"/>
</dbReference>
<proteinExistence type="predicted"/>
<evidence type="ECO:0000313" key="3">
    <source>
        <dbReference type="Proteomes" id="UP000654075"/>
    </source>
</evidence>
<keyword evidence="3" id="KW-1185">Reference proteome</keyword>
<dbReference type="AlphaFoldDB" id="A0A813GNG2"/>
<evidence type="ECO:0000313" key="2">
    <source>
        <dbReference type="EMBL" id="CAE8676907.1"/>
    </source>
</evidence>
<accession>A0A813GNG2</accession>
<reference evidence="1" key="1">
    <citation type="submission" date="2021-02" db="EMBL/GenBank/DDBJ databases">
        <authorList>
            <person name="Dougan E. K."/>
            <person name="Rhodes N."/>
            <person name="Thang M."/>
            <person name="Chan C."/>
        </authorList>
    </citation>
    <scope>NUCLEOTIDE SEQUENCE</scope>
</reference>
<organism evidence="1 3">
    <name type="scientific">Polarella glacialis</name>
    <name type="common">Dinoflagellate</name>
    <dbReference type="NCBI Taxonomy" id="89957"/>
    <lineage>
        <taxon>Eukaryota</taxon>
        <taxon>Sar</taxon>
        <taxon>Alveolata</taxon>
        <taxon>Dinophyceae</taxon>
        <taxon>Suessiales</taxon>
        <taxon>Suessiaceae</taxon>
        <taxon>Polarella</taxon>
    </lineage>
</organism>
<dbReference type="Proteomes" id="UP000654075">
    <property type="component" value="Unassembled WGS sequence"/>
</dbReference>
<dbReference type="Proteomes" id="UP000626109">
    <property type="component" value="Unassembled WGS sequence"/>
</dbReference>
<dbReference type="EMBL" id="CAJNNW010025339">
    <property type="protein sequence ID" value="CAE8676907.1"/>
    <property type="molecule type" value="Genomic_DNA"/>
</dbReference>
<evidence type="ECO:0000313" key="1">
    <source>
        <dbReference type="EMBL" id="CAE8625621.1"/>
    </source>
</evidence>
<name>A0A813GNG2_POLGL</name>
<comment type="caution">
    <text evidence="1">The sequence shown here is derived from an EMBL/GenBank/DDBJ whole genome shotgun (WGS) entry which is preliminary data.</text>
</comment>
<gene>
    <name evidence="1" type="ORF">PGLA1383_LOCUS42611</name>
    <name evidence="2" type="ORF">PGLA2088_LOCUS20095</name>
</gene>
<protein>
    <submittedName>
        <fullName evidence="1">Uncharacterized protein</fullName>
    </submittedName>
</protein>